<dbReference type="OrthoDB" id="9802901at2"/>
<accession>A0A3N1NY53</accession>
<comment type="caution">
    <text evidence="2">The sequence shown here is derived from an EMBL/GenBank/DDBJ whole genome shotgun (WGS) entry which is preliminary data.</text>
</comment>
<sequence length="190" mass="21825">MEARILRLNIAGQPIEWLHWKDAVCLYARDLVQWTLGGHVRRVYGGHSRLTGLRTQIDLPAIIACGGNRLARMRLVPPLTNAALFARDHHQCLYCGRWFTAEHLSRDHVHPISRGGRDRWNNVVTACKRCNQHKGNHLLSEIGMELLALPFCPNTAEYLALINSDRIRGDQMEFLRPQFSRRRDWAGLDS</sequence>
<keyword evidence="3" id="KW-1185">Reference proteome</keyword>
<keyword evidence="2" id="KW-0378">Hydrolase</keyword>
<evidence type="ECO:0000259" key="1">
    <source>
        <dbReference type="SMART" id="SM00507"/>
    </source>
</evidence>
<dbReference type="Gene3D" id="1.10.30.50">
    <property type="match status" value="1"/>
</dbReference>
<dbReference type="Pfam" id="PF14279">
    <property type="entry name" value="HNH_5"/>
    <property type="match status" value="1"/>
</dbReference>
<proteinExistence type="predicted"/>
<keyword evidence="2" id="KW-0255">Endonuclease</keyword>
<dbReference type="PANTHER" id="PTHR33877:SF2">
    <property type="entry name" value="OS07G0170200 PROTEIN"/>
    <property type="match status" value="1"/>
</dbReference>
<evidence type="ECO:0000313" key="2">
    <source>
        <dbReference type="EMBL" id="ROQ21123.1"/>
    </source>
</evidence>
<dbReference type="GO" id="GO:0004519">
    <property type="term" value="F:endonuclease activity"/>
    <property type="evidence" value="ECO:0007669"/>
    <property type="project" value="UniProtKB-KW"/>
</dbReference>
<name>A0A3N1NY53_9GAMM</name>
<dbReference type="SMART" id="SM00507">
    <property type="entry name" value="HNHc"/>
    <property type="match status" value="1"/>
</dbReference>
<feature type="domain" description="HNH nuclease" evidence="1">
    <location>
        <begin position="79"/>
        <end position="132"/>
    </location>
</feature>
<organism evidence="2 3">
    <name type="scientific">Marinimicrobium koreense</name>
    <dbReference type="NCBI Taxonomy" id="306545"/>
    <lineage>
        <taxon>Bacteria</taxon>
        <taxon>Pseudomonadati</taxon>
        <taxon>Pseudomonadota</taxon>
        <taxon>Gammaproteobacteria</taxon>
        <taxon>Cellvibrionales</taxon>
        <taxon>Cellvibrionaceae</taxon>
        <taxon>Marinimicrobium</taxon>
    </lineage>
</organism>
<gene>
    <name evidence="2" type="ORF">EDC38_1745</name>
</gene>
<reference evidence="2 3" key="1">
    <citation type="submission" date="2018-11" db="EMBL/GenBank/DDBJ databases">
        <title>Genomic Encyclopedia of Type Strains, Phase IV (KMG-IV): sequencing the most valuable type-strain genomes for metagenomic binning, comparative biology and taxonomic classification.</title>
        <authorList>
            <person name="Goeker M."/>
        </authorList>
    </citation>
    <scope>NUCLEOTIDE SEQUENCE [LARGE SCALE GENOMIC DNA]</scope>
    <source>
        <strain evidence="2 3">DSM 16974</strain>
    </source>
</reference>
<dbReference type="AlphaFoldDB" id="A0A3N1NY53"/>
<protein>
    <submittedName>
        <fullName evidence="2">5-methylcytosine-specific restriction endonuclease McrA</fullName>
    </submittedName>
</protein>
<dbReference type="RefSeq" id="WP_123638163.1">
    <property type="nucleotide sequence ID" value="NZ_JBHYFO010000008.1"/>
</dbReference>
<dbReference type="InterPro" id="IPR029471">
    <property type="entry name" value="HNH_5"/>
</dbReference>
<dbReference type="Proteomes" id="UP000273643">
    <property type="component" value="Unassembled WGS sequence"/>
</dbReference>
<dbReference type="InterPro" id="IPR003615">
    <property type="entry name" value="HNH_nuc"/>
</dbReference>
<dbReference type="EMBL" id="RJUK01000001">
    <property type="protein sequence ID" value="ROQ21123.1"/>
    <property type="molecule type" value="Genomic_DNA"/>
</dbReference>
<dbReference type="CDD" id="cd00085">
    <property type="entry name" value="HNHc"/>
    <property type="match status" value="1"/>
</dbReference>
<keyword evidence="2" id="KW-0540">Nuclease</keyword>
<dbReference type="InterPro" id="IPR052892">
    <property type="entry name" value="NA-targeting_endonuclease"/>
</dbReference>
<dbReference type="PANTHER" id="PTHR33877">
    <property type="entry name" value="SLL1193 PROTEIN"/>
    <property type="match status" value="1"/>
</dbReference>
<evidence type="ECO:0000313" key="3">
    <source>
        <dbReference type="Proteomes" id="UP000273643"/>
    </source>
</evidence>